<accession>A0A7H2BKZ4</accession>
<dbReference type="GO" id="GO:0055129">
    <property type="term" value="P:L-proline biosynthetic process"/>
    <property type="evidence" value="ECO:0007669"/>
    <property type="project" value="UniProtKB-UniRule"/>
</dbReference>
<dbReference type="EC" id="1.5.1.2" evidence="5 6"/>
<evidence type="ECO:0000256" key="6">
    <source>
        <dbReference type="NCBIfam" id="TIGR00112"/>
    </source>
</evidence>
<comment type="similarity">
    <text evidence="1 5 8">Belongs to the pyrroline-5-carboxylate reductase family.</text>
</comment>
<keyword evidence="5 8" id="KW-0641">Proline biosynthesis</keyword>
<dbReference type="PIRSF" id="PIRSF000193">
    <property type="entry name" value="Pyrrol-5-carb_rd"/>
    <property type="match status" value="1"/>
</dbReference>
<gene>
    <name evidence="5" type="primary">proC</name>
    <name evidence="11" type="ORF">IDM48_02595</name>
</gene>
<dbReference type="UniPathway" id="UPA00098">
    <property type="reaction ID" value="UER00361"/>
</dbReference>
<dbReference type="InterPro" id="IPR053790">
    <property type="entry name" value="P5CR-like_CS"/>
</dbReference>
<dbReference type="KEGG" id="rama:IDM48_02595"/>
<feature type="binding site" evidence="7">
    <location>
        <position position="68"/>
    </location>
    <ligand>
        <name>NADPH</name>
        <dbReference type="ChEBI" id="CHEBI:57783"/>
    </ligand>
</feature>
<keyword evidence="5" id="KW-0963">Cytoplasm</keyword>
<dbReference type="Gene3D" id="1.10.3730.10">
    <property type="entry name" value="ProC C-terminal domain-like"/>
    <property type="match status" value="1"/>
</dbReference>
<keyword evidence="2 5" id="KW-0521">NADP</keyword>
<dbReference type="PROSITE" id="PS00521">
    <property type="entry name" value="P5CR"/>
    <property type="match status" value="1"/>
</dbReference>
<comment type="catalytic activity">
    <reaction evidence="5 8">
        <text>L-proline + NADP(+) = (S)-1-pyrroline-5-carboxylate + NADPH + 2 H(+)</text>
        <dbReference type="Rhea" id="RHEA:14109"/>
        <dbReference type="ChEBI" id="CHEBI:15378"/>
        <dbReference type="ChEBI" id="CHEBI:17388"/>
        <dbReference type="ChEBI" id="CHEBI:57783"/>
        <dbReference type="ChEBI" id="CHEBI:58349"/>
        <dbReference type="ChEBI" id="CHEBI:60039"/>
        <dbReference type="EC" id="1.5.1.2"/>
    </reaction>
</comment>
<dbReference type="GO" id="GO:0004735">
    <property type="term" value="F:pyrroline-5-carboxylate reductase activity"/>
    <property type="evidence" value="ECO:0007669"/>
    <property type="project" value="UniProtKB-UniRule"/>
</dbReference>
<dbReference type="PANTHER" id="PTHR11645:SF0">
    <property type="entry name" value="PYRROLINE-5-CARBOXYLATE REDUCTASE 3"/>
    <property type="match status" value="1"/>
</dbReference>
<protein>
    <recommendedName>
        <fullName evidence="5 6">Pyrroline-5-carboxylate reductase</fullName>
        <shortName evidence="5">P5C reductase</shortName>
        <shortName evidence="5">P5CR</shortName>
        <ecNumber evidence="5 6">1.5.1.2</ecNumber>
    </recommendedName>
    <alternativeName>
        <fullName evidence="5">PCA reductase</fullName>
    </alternativeName>
</protein>
<evidence type="ECO:0000256" key="5">
    <source>
        <dbReference type="HAMAP-Rule" id="MF_01925"/>
    </source>
</evidence>
<dbReference type="AlphaFoldDB" id="A0A7H2BKZ4"/>
<feature type="domain" description="Pyrroline-5-carboxylate reductase catalytic N-terminal" evidence="9">
    <location>
        <begin position="6"/>
        <end position="110"/>
    </location>
</feature>
<dbReference type="SUPFAM" id="SSF48179">
    <property type="entry name" value="6-phosphogluconate dehydrogenase C-terminal domain-like"/>
    <property type="match status" value="1"/>
</dbReference>
<dbReference type="PANTHER" id="PTHR11645">
    <property type="entry name" value="PYRROLINE-5-CARBOXYLATE REDUCTASE"/>
    <property type="match status" value="1"/>
</dbReference>
<evidence type="ECO:0000256" key="4">
    <source>
        <dbReference type="ARBA" id="ARBA00058118"/>
    </source>
</evidence>
<keyword evidence="12" id="KW-1185">Reference proteome</keyword>
<keyword evidence="3 5" id="KW-0560">Oxidoreductase</keyword>
<dbReference type="Proteomes" id="UP000516421">
    <property type="component" value="Chromosome"/>
</dbReference>
<dbReference type="Pfam" id="PF14748">
    <property type="entry name" value="P5CR_dimer"/>
    <property type="match status" value="1"/>
</dbReference>
<dbReference type="Pfam" id="PF03807">
    <property type="entry name" value="F420_oxidored"/>
    <property type="match status" value="1"/>
</dbReference>
<comment type="catalytic activity">
    <reaction evidence="5">
        <text>L-proline + NAD(+) = (S)-1-pyrroline-5-carboxylate + NADH + 2 H(+)</text>
        <dbReference type="Rhea" id="RHEA:14105"/>
        <dbReference type="ChEBI" id="CHEBI:15378"/>
        <dbReference type="ChEBI" id="CHEBI:17388"/>
        <dbReference type="ChEBI" id="CHEBI:57540"/>
        <dbReference type="ChEBI" id="CHEBI:57945"/>
        <dbReference type="ChEBI" id="CHEBI:60039"/>
        <dbReference type="EC" id="1.5.1.2"/>
    </reaction>
</comment>
<dbReference type="GO" id="GO:0005737">
    <property type="term" value="C:cytoplasm"/>
    <property type="evidence" value="ECO:0007669"/>
    <property type="project" value="UniProtKB-SubCell"/>
</dbReference>
<comment type="pathway">
    <text evidence="5 8">Amino-acid biosynthesis; L-proline biosynthesis; L-proline from L-glutamate 5-semialdehyde: step 1/1.</text>
</comment>
<evidence type="ECO:0000256" key="7">
    <source>
        <dbReference type="PIRSR" id="PIRSR000193-1"/>
    </source>
</evidence>
<dbReference type="Gene3D" id="3.40.50.720">
    <property type="entry name" value="NAD(P)-binding Rossmann-like Domain"/>
    <property type="match status" value="1"/>
</dbReference>
<sequence length="282" mass="29245">MSEKIVTFIGTGSMNGAIASGLLASGFHAQNVRATVHSAKSAQELPEKLGEEAEGVEVFSSEVSADANQKAVQGAAAVLLGVKPYDILDVLESLKDALDEETVVISVAAGVSLDSLQKAAGKKQPVIRCMPNTPARVGKGALAYSAGSTVTAEQRKLAEEILGAVGMVFQVEEEQMDAVTALSGSGPAYAFLLAECMKKAGMELGIDEELAKNLASTTVAGAGALLEKDPNPEDLRKAVTSPGGTTEQAIKAFQEGGIEELTLRAMTANAQKSAEMSQEYNK</sequence>
<dbReference type="HAMAP" id="MF_01925">
    <property type="entry name" value="P5C_reductase"/>
    <property type="match status" value="1"/>
</dbReference>
<dbReference type="FunFam" id="1.10.3730.10:FF:000001">
    <property type="entry name" value="Pyrroline-5-carboxylate reductase"/>
    <property type="match status" value="1"/>
</dbReference>
<comment type="subcellular location">
    <subcellularLocation>
        <location evidence="5">Cytoplasm</location>
    </subcellularLocation>
</comment>
<evidence type="ECO:0000259" key="10">
    <source>
        <dbReference type="Pfam" id="PF14748"/>
    </source>
</evidence>
<evidence type="ECO:0000256" key="3">
    <source>
        <dbReference type="ARBA" id="ARBA00023002"/>
    </source>
</evidence>
<reference evidence="11 12" key="1">
    <citation type="submission" date="2020-09" db="EMBL/GenBank/DDBJ databases">
        <title>Investigation of environmental microbe.</title>
        <authorList>
            <person name="Ou Y."/>
            <person name="Kang Q."/>
        </authorList>
    </citation>
    <scope>NUCLEOTIDE SEQUENCE [LARGE SCALE GENOMIC DNA]</scope>
    <source>
        <strain evidence="11 12">KJZ-9</strain>
    </source>
</reference>
<dbReference type="InterPro" id="IPR029036">
    <property type="entry name" value="P5CR_dimer"/>
</dbReference>
<feature type="domain" description="Pyrroline-5-carboxylate reductase dimerisation" evidence="10">
    <location>
        <begin position="173"/>
        <end position="276"/>
    </location>
</feature>
<evidence type="ECO:0000256" key="1">
    <source>
        <dbReference type="ARBA" id="ARBA00005525"/>
    </source>
</evidence>
<evidence type="ECO:0000256" key="8">
    <source>
        <dbReference type="RuleBase" id="RU003903"/>
    </source>
</evidence>
<organism evidence="11 12">
    <name type="scientific">Rothia amarae</name>
    <dbReference type="NCBI Taxonomy" id="169480"/>
    <lineage>
        <taxon>Bacteria</taxon>
        <taxon>Bacillati</taxon>
        <taxon>Actinomycetota</taxon>
        <taxon>Actinomycetes</taxon>
        <taxon>Micrococcales</taxon>
        <taxon>Micrococcaceae</taxon>
        <taxon>Rothia</taxon>
    </lineage>
</organism>
<keyword evidence="5 8" id="KW-0028">Amino-acid biosynthesis</keyword>
<evidence type="ECO:0000313" key="11">
    <source>
        <dbReference type="EMBL" id="QNV40340.1"/>
    </source>
</evidence>
<proteinExistence type="inferred from homology"/>
<feature type="binding site" evidence="7">
    <location>
        <begin position="9"/>
        <end position="14"/>
    </location>
    <ligand>
        <name>NADP(+)</name>
        <dbReference type="ChEBI" id="CHEBI:58349"/>
    </ligand>
</feature>
<dbReference type="RefSeq" id="WP_151145365.1">
    <property type="nucleotide sequence ID" value="NZ_BAAAHX010000011.1"/>
</dbReference>
<evidence type="ECO:0000259" key="9">
    <source>
        <dbReference type="Pfam" id="PF03807"/>
    </source>
</evidence>
<dbReference type="SUPFAM" id="SSF51735">
    <property type="entry name" value="NAD(P)-binding Rossmann-fold domains"/>
    <property type="match status" value="1"/>
</dbReference>
<evidence type="ECO:0000313" key="12">
    <source>
        <dbReference type="Proteomes" id="UP000516421"/>
    </source>
</evidence>
<dbReference type="InterPro" id="IPR008927">
    <property type="entry name" value="6-PGluconate_DH-like_C_sf"/>
</dbReference>
<name>A0A7H2BKZ4_9MICC</name>
<dbReference type="InterPro" id="IPR036291">
    <property type="entry name" value="NAD(P)-bd_dom_sf"/>
</dbReference>
<evidence type="ECO:0000256" key="2">
    <source>
        <dbReference type="ARBA" id="ARBA00022857"/>
    </source>
</evidence>
<dbReference type="EMBL" id="CP061538">
    <property type="protein sequence ID" value="QNV40340.1"/>
    <property type="molecule type" value="Genomic_DNA"/>
</dbReference>
<dbReference type="InterPro" id="IPR000304">
    <property type="entry name" value="Pyrroline-COOH_reductase"/>
</dbReference>
<dbReference type="InterPro" id="IPR028939">
    <property type="entry name" value="P5C_Rdtase_cat_N"/>
</dbReference>
<dbReference type="NCBIfam" id="TIGR00112">
    <property type="entry name" value="proC"/>
    <property type="match status" value="1"/>
</dbReference>
<comment type="function">
    <text evidence="4 5">Catalyzes the reduction of 1-pyrroline-5-carboxylate (PCA) to L-proline.</text>
</comment>